<evidence type="ECO:0000313" key="3">
    <source>
        <dbReference type="EMBL" id="KAK7025490.1"/>
    </source>
</evidence>
<dbReference type="Proteomes" id="UP001381693">
    <property type="component" value="Unassembled WGS sequence"/>
</dbReference>
<protein>
    <recommendedName>
        <fullName evidence="2">NACHT domain-containing protein</fullName>
    </recommendedName>
</protein>
<dbReference type="InterPro" id="IPR027417">
    <property type="entry name" value="P-loop_NTPase"/>
</dbReference>
<keyword evidence="1" id="KW-0175">Coiled coil</keyword>
<evidence type="ECO:0000259" key="2">
    <source>
        <dbReference type="PROSITE" id="PS50837"/>
    </source>
</evidence>
<dbReference type="PROSITE" id="PS50837">
    <property type="entry name" value="NACHT"/>
    <property type="match status" value="1"/>
</dbReference>
<proteinExistence type="predicted"/>
<evidence type="ECO:0000313" key="4">
    <source>
        <dbReference type="Proteomes" id="UP001381693"/>
    </source>
</evidence>
<dbReference type="PANTHER" id="PTHR46844:SF1">
    <property type="entry name" value="SLR5058 PROTEIN"/>
    <property type="match status" value="1"/>
</dbReference>
<keyword evidence="4" id="KW-1185">Reference proteome</keyword>
<organism evidence="3 4">
    <name type="scientific">Halocaridina rubra</name>
    <name type="common">Hawaiian red shrimp</name>
    <dbReference type="NCBI Taxonomy" id="373956"/>
    <lineage>
        <taxon>Eukaryota</taxon>
        <taxon>Metazoa</taxon>
        <taxon>Ecdysozoa</taxon>
        <taxon>Arthropoda</taxon>
        <taxon>Crustacea</taxon>
        <taxon>Multicrustacea</taxon>
        <taxon>Malacostraca</taxon>
        <taxon>Eumalacostraca</taxon>
        <taxon>Eucarida</taxon>
        <taxon>Decapoda</taxon>
        <taxon>Pleocyemata</taxon>
        <taxon>Caridea</taxon>
        <taxon>Atyoidea</taxon>
        <taxon>Atyidae</taxon>
        <taxon>Halocaridina</taxon>
    </lineage>
</organism>
<dbReference type="PANTHER" id="PTHR46844">
    <property type="entry name" value="SLR5058 PROTEIN"/>
    <property type="match status" value="1"/>
</dbReference>
<dbReference type="Pfam" id="PF05729">
    <property type="entry name" value="NACHT"/>
    <property type="match status" value="1"/>
</dbReference>
<name>A0AAN8WI55_HALRR</name>
<accession>A0AAN8WI55</accession>
<feature type="domain" description="NACHT" evidence="2">
    <location>
        <begin position="286"/>
        <end position="415"/>
    </location>
</feature>
<dbReference type="AlphaFoldDB" id="A0AAN8WI55"/>
<dbReference type="EMBL" id="JAXCGZ010022741">
    <property type="protein sequence ID" value="KAK7025490.1"/>
    <property type="molecule type" value="Genomic_DNA"/>
</dbReference>
<feature type="coiled-coil region" evidence="1">
    <location>
        <begin position="159"/>
        <end position="206"/>
    </location>
</feature>
<dbReference type="SUPFAM" id="SSF52540">
    <property type="entry name" value="P-loop containing nucleoside triphosphate hydrolases"/>
    <property type="match status" value="1"/>
</dbReference>
<comment type="caution">
    <text evidence="3">The sequence shown here is derived from an EMBL/GenBank/DDBJ whole genome shotgun (WGS) entry which is preliminary data.</text>
</comment>
<evidence type="ECO:0000256" key="1">
    <source>
        <dbReference type="SAM" id="Coils"/>
    </source>
</evidence>
<reference evidence="3 4" key="1">
    <citation type="submission" date="2023-11" db="EMBL/GenBank/DDBJ databases">
        <title>Halocaridina rubra genome assembly.</title>
        <authorList>
            <person name="Smith C."/>
        </authorList>
    </citation>
    <scope>NUCLEOTIDE SEQUENCE [LARGE SCALE GENOMIC DNA]</scope>
    <source>
        <strain evidence="3">EP-1</strain>
        <tissue evidence="3">Whole</tissue>
    </source>
</reference>
<sequence length="1015" mass="115453">MSIHSSPGGINDKDQYNFKVYKVLVNEARDVLHYILLQCCKDKDHSISFETYAKDKLGISCTEFKKKFNKTMRDKMKADFSGGKFDVSLLWACITHLCKSVNSDDKKIYIDPIKDFRNKFIHNLIDISSEYEMNTQLQHLGGLLQKSLLKFKEILCIPSTSLEKKIEDVEKRIEEIKHSSVSVPDITNYKAQIKKLREAKKTHVRDNGIPHLKEIYQELSNVDPVSWLIGKDRLDVKMVYTRLNIVANKTGRHHDTHTRTDDDESLYSVGHEQLLELKTEDGNHPLVTLVKGEAGSGKSTLARYILKDYADLNTKSPSSSIRGLEEYELVLYIECRNKSISNFVELLKSSMPGVPCEMSDDDFVSSVLDMKTLIVVDGLDEMRDDSGSDKLLKELFDKYVPMSNGKQRFIMTTRPQVKSLHPYSKYPCIHARILGIPPEQRENFVERLHDLMLKEGISKQSTSDLIDYVKQSQSRLGDHYRLPLNLTLLTYLWAEDPENVNSVTTSTRLYDALLELLKLRLKSRIKDVVGSTDKHVVGSTDKLEDKIEEYLKTVLMVYLQTHLSRDIHLSKGSIEKLEEVCKKVVLPFDEMVGPFFRLDTEMSAYGTQVLLKAPHNSIMEFFSAYHICNCMITHDVQAGLSQEVEKLRKKFHEHGMNTKPFQELDSECKNKRKSFEDILKNALTNGGALGEIDFAVHHNVLLHLGGLLALKDKAYLHENSRYLVDFLQEGGITEAQWLDLTAEAECDPKLTEIVAEQICKRLVIRDGHILAALEIFNYLDTKLPILVILECEVKSIPDIEAFMKKLSERDCDVELLLKNHWKNPSLGNSTNHLQKLHGKQCTVSRFTGNLDDLDALPEGLENLRLAVSSDDQARKICESLEALELDYLGLHVTKEVSHSSLKPLPVLKPMERMTGTLWISRVANDDINKACDIAAALLPEGMKFNSIALPRCKLTGKGLKTLILRLKEMNIQVSAKDGVKTDSENIDNSEVTPLRIFCKDTLNCELHWGDEASVW</sequence>
<dbReference type="InterPro" id="IPR007111">
    <property type="entry name" value="NACHT_NTPase"/>
</dbReference>
<gene>
    <name evidence="3" type="ORF">SK128_003020</name>
</gene>
<dbReference type="Gene3D" id="3.40.50.300">
    <property type="entry name" value="P-loop containing nucleotide triphosphate hydrolases"/>
    <property type="match status" value="1"/>
</dbReference>